<dbReference type="Gene3D" id="3.20.20.30">
    <property type="entry name" value="Luciferase-like domain"/>
    <property type="match status" value="1"/>
</dbReference>
<evidence type="ECO:0000313" key="2">
    <source>
        <dbReference type="Proteomes" id="UP001595698"/>
    </source>
</evidence>
<dbReference type="EMBL" id="JBHSBC010000022">
    <property type="protein sequence ID" value="MFC3982917.1"/>
    <property type="molecule type" value="Genomic_DNA"/>
</dbReference>
<sequence length="58" mass="6343">MLDRQGKSGVHETVLAGDEESVARAVRRYADAGTTELLVNPLGDERERARTVELFASV</sequence>
<dbReference type="InterPro" id="IPR036661">
    <property type="entry name" value="Luciferase-like_sf"/>
</dbReference>
<accession>A0ABV8F2N4</accession>
<comment type="caution">
    <text evidence="1">The sequence shown here is derived from an EMBL/GenBank/DDBJ whole genome shotgun (WGS) entry which is preliminary data.</text>
</comment>
<dbReference type="RefSeq" id="WP_386191666.1">
    <property type="nucleotide sequence ID" value="NZ_JBHSBC010000022.1"/>
</dbReference>
<dbReference type="Proteomes" id="UP001595698">
    <property type="component" value="Unassembled WGS sequence"/>
</dbReference>
<proteinExistence type="predicted"/>
<gene>
    <name evidence="1" type="ORF">ACFOYY_22475</name>
</gene>
<keyword evidence="2" id="KW-1185">Reference proteome</keyword>
<evidence type="ECO:0000313" key="1">
    <source>
        <dbReference type="EMBL" id="MFC3982917.1"/>
    </source>
</evidence>
<organism evidence="1 2">
    <name type="scientific">Streptosporangium jomthongense</name>
    <dbReference type="NCBI Taxonomy" id="1193683"/>
    <lineage>
        <taxon>Bacteria</taxon>
        <taxon>Bacillati</taxon>
        <taxon>Actinomycetota</taxon>
        <taxon>Actinomycetes</taxon>
        <taxon>Streptosporangiales</taxon>
        <taxon>Streptosporangiaceae</taxon>
        <taxon>Streptosporangium</taxon>
    </lineage>
</organism>
<name>A0ABV8F2N4_9ACTN</name>
<dbReference type="SUPFAM" id="SSF51679">
    <property type="entry name" value="Bacterial luciferase-like"/>
    <property type="match status" value="1"/>
</dbReference>
<protein>
    <submittedName>
        <fullName evidence="1">Uncharacterized protein</fullName>
    </submittedName>
</protein>
<reference evidence="2" key="1">
    <citation type="journal article" date="2019" name="Int. J. Syst. Evol. Microbiol.">
        <title>The Global Catalogue of Microorganisms (GCM) 10K type strain sequencing project: providing services to taxonomists for standard genome sequencing and annotation.</title>
        <authorList>
            <consortium name="The Broad Institute Genomics Platform"/>
            <consortium name="The Broad Institute Genome Sequencing Center for Infectious Disease"/>
            <person name="Wu L."/>
            <person name="Ma J."/>
        </authorList>
    </citation>
    <scope>NUCLEOTIDE SEQUENCE [LARGE SCALE GENOMIC DNA]</scope>
    <source>
        <strain evidence="2">TBRC 7912</strain>
    </source>
</reference>